<keyword evidence="3" id="KW-1185">Reference proteome</keyword>
<dbReference type="Pfam" id="PF16107">
    <property type="entry name" value="DUF4825"/>
    <property type="match status" value="1"/>
</dbReference>
<gene>
    <name evidence="2" type="ORF">CGZ90_05350</name>
</gene>
<evidence type="ECO:0000259" key="1">
    <source>
        <dbReference type="Pfam" id="PF16107"/>
    </source>
</evidence>
<comment type="caution">
    <text evidence="2">The sequence shown here is derived from an EMBL/GenBank/DDBJ whole genome shotgun (WGS) entry which is preliminary data.</text>
</comment>
<dbReference type="AlphaFoldDB" id="A0A235FEM7"/>
<protein>
    <recommendedName>
        <fullName evidence="1">DUF4825 domain-containing protein</fullName>
    </recommendedName>
</protein>
<name>A0A235FEM7_9BACL</name>
<accession>A0A235FEM7</accession>
<dbReference type="OrthoDB" id="2352542at2"/>
<dbReference type="Proteomes" id="UP000215059">
    <property type="component" value="Unassembled WGS sequence"/>
</dbReference>
<evidence type="ECO:0000313" key="2">
    <source>
        <dbReference type="EMBL" id="OYD59836.1"/>
    </source>
</evidence>
<reference evidence="2 3" key="1">
    <citation type="submission" date="2017-07" db="EMBL/GenBank/DDBJ databases">
        <title>Fictibacillus sp. nov. GDSW-R2A3 Genome sequencing and assembly.</title>
        <authorList>
            <person name="Mayilraj S."/>
        </authorList>
    </citation>
    <scope>NUCLEOTIDE SEQUENCE [LARGE SCALE GENOMIC DNA]</scope>
    <source>
        <strain evidence="2 3">GDSW-R2A3</strain>
    </source>
</reference>
<proteinExistence type="predicted"/>
<feature type="domain" description="DUF4825" evidence="1">
    <location>
        <begin position="25"/>
        <end position="112"/>
    </location>
</feature>
<organism evidence="2 3">
    <name type="scientific">Fictibacillus aquaticus</name>
    <dbReference type="NCBI Taxonomy" id="2021314"/>
    <lineage>
        <taxon>Bacteria</taxon>
        <taxon>Bacillati</taxon>
        <taxon>Bacillota</taxon>
        <taxon>Bacilli</taxon>
        <taxon>Bacillales</taxon>
        <taxon>Fictibacillaceae</taxon>
        <taxon>Fictibacillus</taxon>
    </lineage>
</organism>
<evidence type="ECO:0000313" key="3">
    <source>
        <dbReference type="Proteomes" id="UP000215059"/>
    </source>
</evidence>
<dbReference type="InterPro" id="IPR032250">
    <property type="entry name" value="DUF4825"/>
</dbReference>
<dbReference type="EMBL" id="NOII01000001">
    <property type="protein sequence ID" value="OYD59836.1"/>
    <property type="molecule type" value="Genomic_DNA"/>
</dbReference>
<sequence length="159" mass="18480">MILCVLILSFFLCGCTLSEPENKDLFQYKDSYIGDNSAIGNIVRQLANRKLLQGFELQTKEKPYGITLNYKYVEGVTMGDIVEETIILNSTFLFALVNNADWVTFHFGDETHTVKREKLEAWYGKKLNSFENEKELRKLVYDFFNDKKKMNEFFNTPSG</sequence>